<accession>W9DQ90</accession>
<dbReference type="Gene3D" id="3.40.50.12580">
    <property type="match status" value="1"/>
</dbReference>
<dbReference type="STRING" id="1090322.MettiDRAFT_0889"/>
<proteinExistence type="predicted"/>
<dbReference type="AlphaFoldDB" id="W9DQ90"/>
<organism evidence="1 2">
    <name type="scientific">Methanolobus tindarius DSM 2278</name>
    <dbReference type="NCBI Taxonomy" id="1090322"/>
    <lineage>
        <taxon>Archaea</taxon>
        <taxon>Methanobacteriati</taxon>
        <taxon>Methanobacteriota</taxon>
        <taxon>Stenosarchaea group</taxon>
        <taxon>Methanomicrobia</taxon>
        <taxon>Methanosarcinales</taxon>
        <taxon>Methanosarcinaceae</taxon>
        <taxon>Methanolobus</taxon>
    </lineage>
</organism>
<comment type="caution">
    <text evidence="1">The sequence shown here is derived from an EMBL/GenBank/DDBJ whole genome shotgun (WGS) entry which is preliminary data.</text>
</comment>
<evidence type="ECO:0000313" key="2">
    <source>
        <dbReference type="Proteomes" id="UP000019483"/>
    </source>
</evidence>
<evidence type="ECO:0000313" key="1">
    <source>
        <dbReference type="EMBL" id="ETA67465.1"/>
    </source>
</evidence>
<dbReference type="SUPFAM" id="SSF53756">
    <property type="entry name" value="UDP-Glycosyltransferase/glycogen phosphorylase"/>
    <property type="match status" value="1"/>
</dbReference>
<reference evidence="1 2" key="1">
    <citation type="submission" date="2013-08" db="EMBL/GenBank/DDBJ databases">
        <authorList>
            <consortium name="DOE Joint Genome Institute"/>
            <person name="Eisen J."/>
            <person name="Huntemann M."/>
            <person name="Han J."/>
            <person name="Chen A."/>
            <person name="Kyrpides N."/>
            <person name="Mavromatis K."/>
            <person name="Markowitz V."/>
            <person name="Palaniappan K."/>
            <person name="Ivanova N."/>
            <person name="Schaumberg A."/>
            <person name="Pati A."/>
            <person name="Liolios K."/>
            <person name="Nordberg H.P."/>
            <person name="Cantor M.N."/>
            <person name="Hua S.X."/>
            <person name="Woyke T."/>
        </authorList>
    </citation>
    <scope>NUCLEOTIDE SEQUENCE [LARGE SCALE GENOMIC DNA]</scope>
    <source>
        <strain evidence="1 2">DSM 2278</strain>
    </source>
</reference>
<protein>
    <submittedName>
        <fullName evidence="1">Capsule polysaccharide biosynthesis protein</fullName>
    </submittedName>
</protein>
<dbReference type="InterPro" id="IPR043148">
    <property type="entry name" value="TagF_C"/>
</dbReference>
<sequence>MKKVLIYMPFADWVPHLATDLEIAAKHIEVGDDVHIIQCSSDLPSCEPNPNHIKLRCMLCKSRRNKGLTIINLPEEKRHDLALNNFIKPLNLPDFSSMNELKGFKVGDLDAGMGVASSLISMVREPNPNVKQYKSFVEKNLIMSLAVHDAIKHHLEVIKPDIFYLFNGRYAPLRPALRAAQELGIKTYVHERAGVLNKYSLSENTYPHDLEYQKKQIDKYWEAEVNTETKVKIATSWYEDRRGGKDQSWYSFTKSQIKGNLPEGFDSAKRNIAIYNSSQDEFEAIDGWENPYYRNQTEAIKAIVNSDVDPDIMFYLRIHPNLKGLKNTQIKELNGLKSPNLVVIPADSKIDSYELMAACEKIITFGSTIGIESVFWGKPSILVGRTTYEDMKGCYIPKDRSDIIELINKKLDCSDNTGSIKFAYWQSVKGYEYIYYKPESVRQGTFMGKYLKNPHIQRIKAKILSNDLFSKIIFKAAYLFRKIKWKLHLS</sequence>
<gene>
    <name evidence="1" type="ORF">MettiDRAFT_0889</name>
</gene>
<dbReference type="EMBL" id="AZAJ01000001">
    <property type="protein sequence ID" value="ETA67465.1"/>
    <property type="molecule type" value="Genomic_DNA"/>
</dbReference>
<dbReference type="RefSeq" id="WP_023844601.1">
    <property type="nucleotide sequence ID" value="NZ_AZAJ01000001.1"/>
</dbReference>
<dbReference type="Proteomes" id="UP000019483">
    <property type="component" value="Unassembled WGS sequence"/>
</dbReference>
<dbReference type="OrthoDB" id="142135at2157"/>
<keyword evidence="2" id="KW-1185">Reference proteome</keyword>
<name>W9DQ90_METTI</name>